<name>A0A6M1SC67_9HYPH</name>
<evidence type="ECO:0000313" key="1">
    <source>
        <dbReference type="EMBL" id="NGO66760.1"/>
    </source>
</evidence>
<dbReference type="RefSeq" id="WP_163906404.1">
    <property type="nucleotide sequence ID" value="NZ_CP048428.1"/>
</dbReference>
<evidence type="ECO:0000313" key="2">
    <source>
        <dbReference type="Proteomes" id="UP000477849"/>
    </source>
</evidence>
<reference evidence="1 2" key="1">
    <citation type="submission" date="2020-02" db="EMBL/GenBank/DDBJ databases">
        <title>Genome sequence of the type strain CCBAU10050 of Rhizobium daejeonense.</title>
        <authorList>
            <person name="Gao J."/>
            <person name="Sun J."/>
        </authorList>
    </citation>
    <scope>NUCLEOTIDE SEQUENCE [LARGE SCALE GENOMIC DNA]</scope>
    <source>
        <strain evidence="1 2">CCBAU10050</strain>
    </source>
</reference>
<dbReference type="Proteomes" id="UP000477849">
    <property type="component" value="Unassembled WGS sequence"/>
</dbReference>
<organism evidence="1 2">
    <name type="scientific">Rhizobium daejeonense</name>
    <dbReference type="NCBI Taxonomy" id="240521"/>
    <lineage>
        <taxon>Bacteria</taxon>
        <taxon>Pseudomonadati</taxon>
        <taxon>Pseudomonadota</taxon>
        <taxon>Alphaproteobacteria</taxon>
        <taxon>Hyphomicrobiales</taxon>
        <taxon>Rhizobiaceae</taxon>
        <taxon>Rhizobium/Agrobacterium group</taxon>
        <taxon>Rhizobium</taxon>
    </lineage>
</organism>
<accession>A0A6M1SC67</accession>
<keyword evidence="2" id="KW-1185">Reference proteome</keyword>
<dbReference type="AlphaFoldDB" id="A0A6M1SC67"/>
<dbReference type="EMBL" id="JAAKZH010000019">
    <property type="protein sequence ID" value="NGO66760.1"/>
    <property type="molecule type" value="Genomic_DNA"/>
</dbReference>
<comment type="caution">
    <text evidence="1">The sequence shown here is derived from an EMBL/GenBank/DDBJ whole genome shotgun (WGS) entry which is preliminary data.</text>
</comment>
<sequence>MNRQTVTIIQTFSTVREITIDVEADDHESAVEALQNGDIDVPAFDDPRWVTRWTLQSEEYE</sequence>
<proteinExistence type="predicted"/>
<protein>
    <submittedName>
        <fullName evidence="1">Uncharacterized protein</fullName>
    </submittedName>
</protein>
<gene>
    <name evidence="1" type="ORF">G6N76_24200</name>
</gene>